<dbReference type="GO" id="GO:0004803">
    <property type="term" value="F:transposase activity"/>
    <property type="evidence" value="ECO:0007669"/>
    <property type="project" value="InterPro"/>
</dbReference>
<dbReference type="PANTHER" id="PTHR33055">
    <property type="entry name" value="TRANSPOSASE FOR INSERTION SEQUENCE ELEMENT IS1111A"/>
    <property type="match status" value="1"/>
</dbReference>
<dbReference type="GO" id="GO:0006313">
    <property type="term" value="P:DNA transposition"/>
    <property type="evidence" value="ECO:0007669"/>
    <property type="project" value="InterPro"/>
</dbReference>
<comment type="caution">
    <text evidence="2">The sequence shown here is derived from an EMBL/GenBank/DDBJ whole genome shotgun (WGS) entry which is preliminary data.</text>
</comment>
<evidence type="ECO:0000259" key="1">
    <source>
        <dbReference type="Pfam" id="PF02371"/>
    </source>
</evidence>
<name>A0A419DG58_9BACT</name>
<dbReference type="GO" id="GO:0003677">
    <property type="term" value="F:DNA binding"/>
    <property type="evidence" value="ECO:0007669"/>
    <property type="project" value="InterPro"/>
</dbReference>
<dbReference type="InterPro" id="IPR003346">
    <property type="entry name" value="Transposase_20"/>
</dbReference>
<dbReference type="InterPro" id="IPR047650">
    <property type="entry name" value="Transpos_IS110"/>
</dbReference>
<accession>A0A419DG58</accession>
<sequence>MSFGTKTQMFHDQGGTMQGGRYIGVHHGVKKLVSGKASPTLLTIIEGEEVRNYELATENEELDFVRGLFPTSYRKADEGENLSVFAPHHIKQRGDERIKVPAGYEGIHLGDTVAMMLGGSGDAFAEALARKAEEVGANFYRIAPFRLKEYRERYLYNKDVQESLVLAELVSHSPDLFQRITSRDIDLITVREIYRRRMNAMKDRMAAAHRLRQLAIGQSFRDAGLSPESTVEIAFERLKTTDPSFLAIQEDEKRLVKELDEAVKKLDIWPLFEQIEGVGPSIAARLISAIIDVKRFDSAAKLKRYCGVAVIDGKFMRRRSGETCGYSNDARQALYLLAEQFNRRPDSEWGKKLRQYKTNLRTAHPEVEIGENGKKRYTDAHIHKMGLWRTATRFVEWLYDEWMKIEVEAEEPLPIA</sequence>
<evidence type="ECO:0000313" key="3">
    <source>
        <dbReference type="Proteomes" id="UP000285655"/>
    </source>
</evidence>
<dbReference type="Pfam" id="PF02371">
    <property type="entry name" value="Transposase_20"/>
    <property type="match status" value="1"/>
</dbReference>
<dbReference type="AlphaFoldDB" id="A0A419DG58"/>
<dbReference type="EMBL" id="QZJW01000005">
    <property type="protein sequence ID" value="RJO62058.1"/>
    <property type="molecule type" value="Genomic_DNA"/>
</dbReference>
<gene>
    <name evidence="2" type="ORF">C4544_00980</name>
</gene>
<organism evidence="2 3">
    <name type="scientific">candidate division WS5 bacterium</name>
    <dbReference type="NCBI Taxonomy" id="2093353"/>
    <lineage>
        <taxon>Bacteria</taxon>
        <taxon>candidate division WS5</taxon>
    </lineage>
</organism>
<dbReference type="PANTHER" id="PTHR33055:SF3">
    <property type="entry name" value="PUTATIVE TRANSPOSASE FOR IS117-RELATED"/>
    <property type="match status" value="1"/>
</dbReference>
<feature type="domain" description="Transposase IS116/IS110/IS902 C-terminal" evidence="1">
    <location>
        <begin position="271"/>
        <end position="342"/>
    </location>
</feature>
<protein>
    <submittedName>
        <fullName evidence="2">IS110 family transposase</fullName>
    </submittedName>
</protein>
<reference evidence="2 3" key="1">
    <citation type="journal article" date="2017" name="ISME J.">
        <title>Energy and carbon metabolisms in a deep terrestrial subsurface fluid microbial community.</title>
        <authorList>
            <person name="Momper L."/>
            <person name="Jungbluth S.P."/>
            <person name="Lee M.D."/>
            <person name="Amend J.P."/>
        </authorList>
    </citation>
    <scope>NUCLEOTIDE SEQUENCE [LARGE SCALE GENOMIC DNA]</scope>
    <source>
        <strain evidence="2">SURF_29</strain>
    </source>
</reference>
<proteinExistence type="predicted"/>
<dbReference type="Proteomes" id="UP000285655">
    <property type="component" value="Unassembled WGS sequence"/>
</dbReference>
<evidence type="ECO:0000313" key="2">
    <source>
        <dbReference type="EMBL" id="RJO62058.1"/>
    </source>
</evidence>